<evidence type="ECO:0000256" key="3">
    <source>
        <dbReference type="ARBA" id="ARBA00008273"/>
    </source>
</evidence>
<dbReference type="CDD" id="cd01360">
    <property type="entry name" value="Adenylsuccinate_lyase_1"/>
    <property type="match status" value="1"/>
</dbReference>
<dbReference type="GO" id="GO:0070626">
    <property type="term" value="F:(S)-2-(5-amino-1-(5-phospho-D-ribosyl)imidazole-4-carboxamido) succinate lyase (fumarate-forming) activity"/>
    <property type="evidence" value="ECO:0007669"/>
    <property type="project" value="TreeGrafter"/>
</dbReference>
<accession>A0A932ZRN9</accession>
<dbReference type="NCBIfam" id="TIGR00928">
    <property type="entry name" value="purB"/>
    <property type="match status" value="1"/>
</dbReference>
<dbReference type="GO" id="GO:0004018">
    <property type="term" value="F:N6-(1,2-dicarboxyethyl)AMP AMP-lyase (fumarate-forming) activity"/>
    <property type="evidence" value="ECO:0007669"/>
    <property type="project" value="UniProtKB-UniRule"/>
</dbReference>
<dbReference type="InterPro" id="IPR022761">
    <property type="entry name" value="Fumarate_lyase_N"/>
</dbReference>
<gene>
    <name evidence="12" type="ORF">HY618_00145</name>
</gene>
<evidence type="ECO:0000256" key="5">
    <source>
        <dbReference type="ARBA" id="ARBA00017058"/>
    </source>
</evidence>
<evidence type="ECO:0000256" key="2">
    <source>
        <dbReference type="ARBA" id="ARBA00004734"/>
    </source>
</evidence>
<dbReference type="Gene3D" id="1.20.200.10">
    <property type="entry name" value="Fumarase/aspartase (Central domain)"/>
    <property type="match status" value="1"/>
</dbReference>
<protein>
    <recommendedName>
        <fullName evidence="5 10">Adenylosuccinate lyase</fullName>
        <ecNumber evidence="4 10">4.3.2.2</ecNumber>
    </recommendedName>
</protein>
<dbReference type="FunFam" id="1.20.200.10:FF:000008">
    <property type="entry name" value="Adenylosuccinate lyase"/>
    <property type="match status" value="1"/>
</dbReference>
<name>A0A932ZRN9_UNCTE</name>
<dbReference type="InterPro" id="IPR008948">
    <property type="entry name" value="L-Aspartase-like"/>
</dbReference>
<evidence type="ECO:0000313" key="12">
    <source>
        <dbReference type="EMBL" id="MBI4250842.1"/>
    </source>
</evidence>
<dbReference type="GO" id="GO:0044208">
    <property type="term" value="P:'de novo' AMP biosynthetic process"/>
    <property type="evidence" value="ECO:0007669"/>
    <property type="project" value="TreeGrafter"/>
</dbReference>
<organism evidence="12 13">
    <name type="scientific">Tectimicrobiota bacterium</name>
    <dbReference type="NCBI Taxonomy" id="2528274"/>
    <lineage>
        <taxon>Bacteria</taxon>
        <taxon>Pseudomonadati</taxon>
        <taxon>Nitrospinota/Tectimicrobiota group</taxon>
        <taxon>Candidatus Tectimicrobiota</taxon>
    </lineage>
</organism>
<dbReference type="InterPro" id="IPR000362">
    <property type="entry name" value="Fumarate_lyase_fam"/>
</dbReference>
<dbReference type="InterPro" id="IPR024083">
    <property type="entry name" value="Fumarase/histidase_N"/>
</dbReference>
<dbReference type="PROSITE" id="PS00163">
    <property type="entry name" value="FUMARATE_LYASES"/>
    <property type="match status" value="1"/>
</dbReference>
<dbReference type="PANTHER" id="PTHR43172">
    <property type="entry name" value="ADENYLOSUCCINATE LYASE"/>
    <property type="match status" value="1"/>
</dbReference>
<dbReference type="Proteomes" id="UP000752292">
    <property type="component" value="Unassembled WGS sequence"/>
</dbReference>
<reference evidence="12" key="1">
    <citation type="submission" date="2020-07" db="EMBL/GenBank/DDBJ databases">
        <title>Huge and variable diversity of episymbiotic CPR bacteria and DPANN archaea in groundwater ecosystems.</title>
        <authorList>
            <person name="He C.Y."/>
            <person name="Keren R."/>
            <person name="Whittaker M."/>
            <person name="Farag I.F."/>
            <person name="Doudna J."/>
            <person name="Cate J.H.D."/>
            <person name="Banfield J.F."/>
        </authorList>
    </citation>
    <scope>NUCLEOTIDE SEQUENCE</scope>
    <source>
        <strain evidence="12">NC_groundwater_1370_Ag_S-0.2um_69_93</strain>
    </source>
</reference>
<dbReference type="InterPro" id="IPR020557">
    <property type="entry name" value="Fumarate_lyase_CS"/>
</dbReference>
<dbReference type="EMBL" id="JACQRX010000007">
    <property type="protein sequence ID" value="MBI4250842.1"/>
    <property type="molecule type" value="Genomic_DNA"/>
</dbReference>
<dbReference type="Pfam" id="PF00206">
    <property type="entry name" value="Lyase_1"/>
    <property type="match status" value="1"/>
</dbReference>
<dbReference type="PRINTS" id="PR00149">
    <property type="entry name" value="FUMRATELYASE"/>
</dbReference>
<dbReference type="Gene3D" id="1.10.275.10">
    <property type="entry name" value="Fumarase/aspartase (N-terminal domain)"/>
    <property type="match status" value="1"/>
</dbReference>
<evidence type="ECO:0000256" key="8">
    <source>
        <dbReference type="ARBA" id="ARBA00024477"/>
    </source>
</evidence>
<proteinExistence type="inferred from homology"/>
<dbReference type="InterPro" id="IPR004769">
    <property type="entry name" value="Pur_lyase"/>
</dbReference>
<evidence type="ECO:0000256" key="1">
    <source>
        <dbReference type="ARBA" id="ARBA00004706"/>
    </source>
</evidence>
<evidence type="ECO:0000256" key="7">
    <source>
        <dbReference type="ARBA" id="ARBA00023239"/>
    </source>
</evidence>
<comment type="pathway">
    <text evidence="1">Purine metabolism; IMP biosynthesis via de novo pathway; 5-amino-1-(5-phospho-D-ribosyl)imidazole-4-carboxamide from 5-amino-1-(5-phospho-D-ribosyl)imidazole-4-carboxylate: step 2/2.</text>
</comment>
<evidence type="ECO:0000256" key="10">
    <source>
        <dbReference type="NCBIfam" id="TIGR00928"/>
    </source>
</evidence>
<dbReference type="AlphaFoldDB" id="A0A932ZRN9"/>
<comment type="similarity">
    <text evidence="3">Belongs to the lyase 1 family. Adenylosuccinate lyase subfamily.</text>
</comment>
<sequence length="315" mass="34781">MIPRYSRPEMAGIWEERERLQRMLEVEIAVCEELAARGEIPQDAVAEIKSKAAFDPGRVRELERVIKHDVIAYLTNVAENVGPSSRFIHLGLTSSDALDTALALQLVRAADVLLEDLARLRAVLTRRALEHKRTLIAGRTHGMHAEPTTLGLKFALWHAEFGRAVERVRRAREVVRVGKISGAVGVCPHLSPGVEEAILRRLGLEAEPVSSQIVQRDRHAEFHSALALVAASVARVATEVRHLQRTEVGEAEEYFSPGQKGSSAMPHKRNPVVSEQLCGLARVVQGNAAAALQNVPLWHERDISHSSVERVILPD</sequence>
<comment type="catalytic activity">
    <reaction evidence="9">
        <text>N(6)-(1,2-dicarboxyethyl)-AMP = fumarate + AMP</text>
        <dbReference type="Rhea" id="RHEA:16853"/>
        <dbReference type="ChEBI" id="CHEBI:29806"/>
        <dbReference type="ChEBI" id="CHEBI:57567"/>
        <dbReference type="ChEBI" id="CHEBI:456215"/>
        <dbReference type="EC" id="4.3.2.2"/>
    </reaction>
    <physiologicalReaction direction="left-to-right" evidence="9">
        <dbReference type="Rhea" id="RHEA:16854"/>
    </physiologicalReaction>
</comment>
<evidence type="ECO:0000259" key="11">
    <source>
        <dbReference type="Pfam" id="PF00206"/>
    </source>
</evidence>
<dbReference type="PRINTS" id="PR00145">
    <property type="entry name" value="ARGSUCLYASE"/>
</dbReference>
<evidence type="ECO:0000256" key="6">
    <source>
        <dbReference type="ARBA" id="ARBA00022755"/>
    </source>
</evidence>
<dbReference type="EC" id="4.3.2.2" evidence="4 10"/>
<evidence type="ECO:0000256" key="9">
    <source>
        <dbReference type="ARBA" id="ARBA00049115"/>
    </source>
</evidence>
<evidence type="ECO:0000313" key="13">
    <source>
        <dbReference type="Proteomes" id="UP000752292"/>
    </source>
</evidence>
<comment type="caution">
    <text evidence="12">The sequence shown here is derived from an EMBL/GenBank/DDBJ whole genome shotgun (WGS) entry which is preliminary data.</text>
</comment>
<keyword evidence="7 12" id="KW-0456">Lyase</keyword>
<feature type="domain" description="Fumarate lyase N-terminal" evidence="11">
    <location>
        <begin position="7"/>
        <end position="286"/>
    </location>
</feature>
<feature type="non-terminal residue" evidence="12">
    <location>
        <position position="315"/>
    </location>
</feature>
<dbReference type="GO" id="GO:0005829">
    <property type="term" value="C:cytosol"/>
    <property type="evidence" value="ECO:0007669"/>
    <property type="project" value="TreeGrafter"/>
</dbReference>
<comment type="catalytic activity">
    <reaction evidence="8">
        <text>(2S)-2-[5-amino-1-(5-phospho-beta-D-ribosyl)imidazole-4-carboxamido]succinate = 5-amino-1-(5-phospho-beta-D-ribosyl)imidazole-4-carboxamide + fumarate</text>
        <dbReference type="Rhea" id="RHEA:23920"/>
        <dbReference type="ChEBI" id="CHEBI:29806"/>
        <dbReference type="ChEBI" id="CHEBI:58443"/>
        <dbReference type="ChEBI" id="CHEBI:58475"/>
        <dbReference type="EC" id="4.3.2.2"/>
    </reaction>
    <physiologicalReaction direction="left-to-right" evidence="8">
        <dbReference type="Rhea" id="RHEA:23921"/>
    </physiologicalReaction>
</comment>
<comment type="pathway">
    <text evidence="2">Purine metabolism; AMP biosynthesis via de novo pathway; AMP from IMP: step 2/2.</text>
</comment>
<keyword evidence="6" id="KW-0658">Purine biosynthesis</keyword>
<evidence type="ECO:0000256" key="4">
    <source>
        <dbReference type="ARBA" id="ARBA00012339"/>
    </source>
</evidence>
<dbReference type="SUPFAM" id="SSF48557">
    <property type="entry name" value="L-aspartase-like"/>
    <property type="match status" value="1"/>
</dbReference>
<dbReference type="PANTHER" id="PTHR43172:SF1">
    <property type="entry name" value="ADENYLOSUCCINATE LYASE"/>
    <property type="match status" value="1"/>
</dbReference>